<comment type="caution">
    <text evidence="2">The sequence shown here is derived from an EMBL/GenBank/DDBJ whole genome shotgun (WGS) entry which is preliminary data.</text>
</comment>
<name>A0A427B4G3_ENSVE</name>
<evidence type="ECO:0000256" key="1">
    <source>
        <dbReference type="SAM" id="MobiDB-lite"/>
    </source>
</evidence>
<gene>
    <name evidence="2" type="ORF">B296_00008596</name>
</gene>
<organism evidence="2 3">
    <name type="scientific">Ensete ventricosum</name>
    <name type="common">Abyssinian banana</name>
    <name type="synonym">Musa ensete</name>
    <dbReference type="NCBI Taxonomy" id="4639"/>
    <lineage>
        <taxon>Eukaryota</taxon>
        <taxon>Viridiplantae</taxon>
        <taxon>Streptophyta</taxon>
        <taxon>Embryophyta</taxon>
        <taxon>Tracheophyta</taxon>
        <taxon>Spermatophyta</taxon>
        <taxon>Magnoliopsida</taxon>
        <taxon>Liliopsida</taxon>
        <taxon>Zingiberales</taxon>
        <taxon>Musaceae</taxon>
        <taxon>Ensete</taxon>
    </lineage>
</organism>
<sequence length="203" mass="22483">MAPNAVPLRSKWTGSARHIPPGHSSVSTIVTGFPEHAAFLVHRIFHDHQALPYQVAPAGDQPSRAEDEKFKRLGLKQLQGPRREDRASKTMKERTEEDPWKLRHCSKASILFPTNYAARPFPTRSLHALRLHERRGPIGRSQRMTSEALGRLTAPNHGKLKARAVDGGCWSLKSSRGRPPSRVGAGSDDRDETPVAVVSSSRP</sequence>
<protein>
    <submittedName>
        <fullName evidence="2">Uncharacterized protein</fullName>
    </submittedName>
</protein>
<dbReference type="AlphaFoldDB" id="A0A427B4G3"/>
<accession>A0A427B4G3</accession>
<reference evidence="2 3" key="1">
    <citation type="journal article" date="2014" name="Agronomy (Basel)">
        <title>A Draft Genome Sequence for Ensete ventricosum, the Drought-Tolerant Tree Against Hunger.</title>
        <authorList>
            <person name="Harrison J."/>
            <person name="Moore K.A."/>
            <person name="Paszkiewicz K."/>
            <person name="Jones T."/>
            <person name="Grant M."/>
            <person name="Ambacheew D."/>
            <person name="Muzemil S."/>
            <person name="Studholme D.J."/>
        </authorList>
    </citation>
    <scope>NUCLEOTIDE SEQUENCE [LARGE SCALE GENOMIC DNA]</scope>
</reference>
<dbReference type="EMBL" id="AMZH03000506">
    <property type="protein sequence ID" value="RRT83378.1"/>
    <property type="molecule type" value="Genomic_DNA"/>
</dbReference>
<feature type="region of interest" description="Disordered" evidence="1">
    <location>
        <begin position="79"/>
        <end position="99"/>
    </location>
</feature>
<evidence type="ECO:0000313" key="3">
    <source>
        <dbReference type="Proteomes" id="UP000287651"/>
    </source>
</evidence>
<feature type="compositionally biased region" description="Basic and acidic residues" evidence="1">
    <location>
        <begin position="81"/>
        <end position="99"/>
    </location>
</feature>
<evidence type="ECO:0000313" key="2">
    <source>
        <dbReference type="EMBL" id="RRT83378.1"/>
    </source>
</evidence>
<dbReference type="Proteomes" id="UP000287651">
    <property type="component" value="Unassembled WGS sequence"/>
</dbReference>
<proteinExistence type="predicted"/>
<feature type="region of interest" description="Disordered" evidence="1">
    <location>
        <begin position="169"/>
        <end position="203"/>
    </location>
</feature>